<accession>A0ABR3AIK3</accession>
<dbReference type="Gene3D" id="3.30.70.1060">
    <property type="entry name" value="Dimeric alpha+beta barrel"/>
    <property type="match status" value="1"/>
</dbReference>
<proteinExistence type="predicted"/>
<dbReference type="Proteomes" id="UP001437256">
    <property type="component" value="Unassembled WGS sequence"/>
</dbReference>
<gene>
    <name evidence="2" type="ORF">AAF712_000537</name>
</gene>
<dbReference type="InterPro" id="IPR005545">
    <property type="entry name" value="YCII"/>
</dbReference>
<dbReference type="SUPFAM" id="SSF54909">
    <property type="entry name" value="Dimeric alpha+beta barrel"/>
    <property type="match status" value="1"/>
</dbReference>
<protein>
    <recommendedName>
        <fullName evidence="1">YCII-related domain-containing protein</fullName>
    </recommendedName>
</protein>
<evidence type="ECO:0000313" key="3">
    <source>
        <dbReference type="Proteomes" id="UP001437256"/>
    </source>
</evidence>
<reference evidence="2 3" key="1">
    <citation type="submission" date="2024-05" db="EMBL/GenBank/DDBJ databases">
        <title>A draft genome resource for the thread blight pathogen Marasmius tenuissimus strain MS-2.</title>
        <authorList>
            <person name="Yulfo-Soto G.E."/>
            <person name="Baruah I.K."/>
            <person name="Amoako-Attah I."/>
            <person name="Bukari Y."/>
            <person name="Meinhardt L.W."/>
            <person name="Bailey B.A."/>
            <person name="Cohen S.P."/>
        </authorList>
    </citation>
    <scope>NUCLEOTIDE SEQUENCE [LARGE SCALE GENOMIC DNA]</scope>
    <source>
        <strain evidence="2 3">MS-2</strain>
    </source>
</reference>
<name>A0ABR3AIK3_9AGAR</name>
<dbReference type="PANTHER" id="PTHR33606">
    <property type="entry name" value="PROTEIN YCII"/>
    <property type="match status" value="1"/>
</dbReference>
<feature type="domain" description="YCII-related" evidence="1">
    <location>
        <begin position="17"/>
        <end position="99"/>
    </location>
</feature>
<dbReference type="Pfam" id="PF03795">
    <property type="entry name" value="YCII"/>
    <property type="match status" value="1"/>
</dbReference>
<dbReference type="InterPro" id="IPR051807">
    <property type="entry name" value="Sec-metab_biosynth-assoc"/>
</dbReference>
<comment type="caution">
    <text evidence="2">The sequence shown here is derived from an EMBL/GenBank/DDBJ whole genome shotgun (WGS) entry which is preliminary data.</text>
</comment>
<organism evidence="2 3">
    <name type="scientific">Marasmius tenuissimus</name>
    <dbReference type="NCBI Taxonomy" id="585030"/>
    <lineage>
        <taxon>Eukaryota</taxon>
        <taxon>Fungi</taxon>
        <taxon>Dikarya</taxon>
        <taxon>Basidiomycota</taxon>
        <taxon>Agaricomycotina</taxon>
        <taxon>Agaricomycetes</taxon>
        <taxon>Agaricomycetidae</taxon>
        <taxon>Agaricales</taxon>
        <taxon>Marasmiineae</taxon>
        <taxon>Marasmiaceae</taxon>
        <taxon>Marasmius</taxon>
    </lineage>
</organism>
<dbReference type="EMBL" id="JBBXMP010000001">
    <property type="protein sequence ID" value="KAL0072774.1"/>
    <property type="molecule type" value="Genomic_DNA"/>
</dbReference>
<evidence type="ECO:0000259" key="1">
    <source>
        <dbReference type="Pfam" id="PF03795"/>
    </source>
</evidence>
<sequence length="115" mass="12837">MSKGASGKFLIYVHAPDRTEEGTFEKRMSVRPKHVELLKANIANGSIRVAAALLSPESMHAAQEDRKFIGSTLIFEAESIEEVREKLKADPYWDNNVWDKEKMVITPIAAATPIP</sequence>
<keyword evidence="3" id="KW-1185">Reference proteome</keyword>
<dbReference type="InterPro" id="IPR011008">
    <property type="entry name" value="Dimeric_a/b-barrel"/>
</dbReference>
<dbReference type="PANTHER" id="PTHR33606:SF3">
    <property type="entry name" value="PROTEIN YCII"/>
    <property type="match status" value="1"/>
</dbReference>
<evidence type="ECO:0000313" key="2">
    <source>
        <dbReference type="EMBL" id="KAL0072774.1"/>
    </source>
</evidence>